<feature type="transmembrane region" description="Helical" evidence="1">
    <location>
        <begin position="34"/>
        <end position="53"/>
    </location>
</feature>
<keyword evidence="3" id="KW-1185">Reference proteome</keyword>
<feature type="non-terminal residue" evidence="2">
    <location>
        <position position="87"/>
    </location>
</feature>
<organism evidence="2 3">
    <name type="scientific">Arenibacter troitsensis</name>
    <dbReference type="NCBI Taxonomy" id="188872"/>
    <lineage>
        <taxon>Bacteria</taxon>
        <taxon>Pseudomonadati</taxon>
        <taxon>Bacteroidota</taxon>
        <taxon>Flavobacteriia</taxon>
        <taxon>Flavobacteriales</taxon>
        <taxon>Flavobacteriaceae</taxon>
        <taxon>Arenibacter</taxon>
    </lineage>
</organism>
<dbReference type="Proteomes" id="UP000193420">
    <property type="component" value="Unassembled WGS sequence"/>
</dbReference>
<evidence type="ECO:0000313" key="2">
    <source>
        <dbReference type="EMBL" id="SMG51653.1"/>
    </source>
</evidence>
<name>A0A1X7LE56_9FLAO</name>
<reference evidence="3" key="1">
    <citation type="submission" date="2017-04" db="EMBL/GenBank/DDBJ databases">
        <authorList>
            <person name="Varghese N."/>
            <person name="Submissions S."/>
        </authorList>
    </citation>
    <scope>NUCLEOTIDE SEQUENCE [LARGE SCALE GENOMIC DNA]</scope>
    <source>
        <strain evidence="3">DSM 19835</strain>
    </source>
</reference>
<accession>A0A1X7LE56</accession>
<keyword evidence="1" id="KW-0812">Transmembrane</keyword>
<proteinExistence type="predicted"/>
<evidence type="ECO:0000256" key="1">
    <source>
        <dbReference type="SAM" id="Phobius"/>
    </source>
</evidence>
<keyword evidence="1" id="KW-1133">Transmembrane helix</keyword>
<sequence length="87" mass="9406">MDPVVLTEAEREELRTRILGSVRSLNTRRRRARYALGMAMAASLAIIAGLVFLRESPTATISDFARTTATVDGKGTDKVVLVLDGGE</sequence>
<dbReference type="EMBL" id="FXAO01000012">
    <property type="protein sequence ID" value="SMG51653.1"/>
    <property type="molecule type" value="Genomic_DNA"/>
</dbReference>
<dbReference type="AlphaFoldDB" id="A0A1X7LE56"/>
<keyword evidence="1" id="KW-0472">Membrane</keyword>
<protein>
    <submittedName>
        <fullName evidence="2">Uncharacterized protein</fullName>
    </submittedName>
</protein>
<evidence type="ECO:0000313" key="3">
    <source>
        <dbReference type="Proteomes" id="UP000193420"/>
    </source>
</evidence>
<gene>
    <name evidence="2" type="ORF">SAMN03080602_04132</name>
</gene>